<evidence type="ECO:0000313" key="3">
    <source>
        <dbReference type="Proteomes" id="UP000054815"/>
    </source>
</evidence>
<dbReference type="Proteomes" id="UP000054815">
    <property type="component" value="Unassembled WGS sequence"/>
</dbReference>
<evidence type="ECO:0000313" key="2">
    <source>
        <dbReference type="EMBL" id="KRX86650.1"/>
    </source>
</evidence>
<feature type="region of interest" description="Disordered" evidence="1">
    <location>
        <begin position="97"/>
        <end position="127"/>
    </location>
</feature>
<evidence type="ECO:0000256" key="1">
    <source>
        <dbReference type="SAM" id="MobiDB-lite"/>
    </source>
</evidence>
<name>A0A0V0XF59_TRIPS</name>
<reference evidence="2 3" key="1">
    <citation type="submission" date="2015-01" db="EMBL/GenBank/DDBJ databases">
        <title>Evolution of Trichinella species and genotypes.</title>
        <authorList>
            <person name="Korhonen P.K."/>
            <person name="Edoardo P."/>
            <person name="Giuseppe L.R."/>
            <person name="Gasser R.B."/>
        </authorList>
    </citation>
    <scope>NUCLEOTIDE SEQUENCE [LARGE SCALE GENOMIC DNA]</scope>
    <source>
        <strain evidence="2">ISS141</strain>
    </source>
</reference>
<comment type="caution">
    <text evidence="2">The sequence shown here is derived from an EMBL/GenBank/DDBJ whole genome shotgun (WGS) entry which is preliminary data.</text>
</comment>
<accession>A0A0V0XF59</accession>
<dbReference type="AlphaFoldDB" id="A0A0V0XF59"/>
<protein>
    <submittedName>
        <fullName evidence="2">Uncharacterized protein</fullName>
    </submittedName>
</protein>
<dbReference type="EMBL" id="JYDU01000350">
    <property type="protein sequence ID" value="KRX86650.1"/>
    <property type="molecule type" value="Genomic_DNA"/>
</dbReference>
<sequence length="179" mass="20516">MSTSIFWTYKTECKVKISKFYDEIVLHIRALEALGKNPSSLELTASEVLLEIFKLKMHSRARKRWETLILSEPSKAANLVEDFLRFLQDGIRVQESVSMSDRKPSSNVTVRTKSPPRKKLPSVAAHHAETRSSESCVMCRERHRVSQCPKLLAEKTQDRWKTAANKNLFPLSSKRSQGK</sequence>
<gene>
    <name evidence="2" type="ORF">T4E_11663</name>
</gene>
<organism evidence="2 3">
    <name type="scientific">Trichinella pseudospiralis</name>
    <name type="common">Parasitic roundworm</name>
    <dbReference type="NCBI Taxonomy" id="6337"/>
    <lineage>
        <taxon>Eukaryota</taxon>
        <taxon>Metazoa</taxon>
        <taxon>Ecdysozoa</taxon>
        <taxon>Nematoda</taxon>
        <taxon>Enoplea</taxon>
        <taxon>Dorylaimia</taxon>
        <taxon>Trichinellida</taxon>
        <taxon>Trichinellidae</taxon>
        <taxon>Trichinella</taxon>
    </lineage>
</organism>
<dbReference type="STRING" id="6337.A0A0V0XF59"/>
<feature type="compositionally biased region" description="Polar residues" evidence="1">
    <location>
        <begin position="97"/>
        <end position="112"/>
    </location>
</feature>
<proteinExistence type="predicted"/>